<dbReference type="Gene3D" id="3.40.50.300">
    <property type="entry name" value="P-loop containing nucleotide triphosphate hydrolases"/>
    <property type="match status" value="1"/>
</dbReference>
<feature type="repeat" description="ANK" evidence="3">
    <location>
        <begin position="393"/>
        <end position="425"/>
    </location>
</feature>
<dbReference type="GO" id="GO:0005525">
    <property type="term" value="F:GTP binding"/>
    <property type="evidence" value="ECO:0007669"/>
    <property type="project" value="InterPro"/>
</dbReference>
<dbReference type="InterPro" id="IPR036770">
    <property type="entry name" value="Ankyrin_rpt-contain_sf"/>
</dbReference>
<keyword evidence="5" id="KW-1185">Reference proteome</keyword>
<feature type="repeat" description="ANK" evidence="3">
    <location>
        <begin position="489"/>
        <end position="521"/>
    </location>
</feature>
<dbReference type="InterPro" id="IPR002110">
    <property type="entry name" value="Ankyrin_rpt"/>
</dbReference>
<dbReference type="SMART" id="SM00248">
    <property type="entry name" value="ANK"/>
    <property type="match status" value="19"/>
</dbReference>
<reference evidence="4" key="1">
    <citation type="submission" date="2022-10" db="EMBL/GenBank/DDBJ databases">
        <title>Novel sulphate-reducing endosymbionts in the free-living metamonad Anaeramoeba.</title>
        <authorList>
            <person name="Jerlstrom-Hultqvist J."/>
            <person name="Cepicka I."/>
            <person name="Gallot-Lavallee L."/>
            <person name="Salas-Leiva D."/>
            <person name="Curtis B.A."/>
            <person name="Zahonova K."/>
            <person name="Pipaliya S."/>
            <person name="Dacks J."/>
            <person name="Roger A.J."/>
        </authorList>
    </citation>
    <scope>NUCLEOTIDE SEQUENCE</scope>
    <source>
        <strain evidence="4">BMAN</strain>
    </source>
</reference>
<dbReference type="SUPFAM" id="SSF52540">
    <property type="entry name" value="P-loop containing nucleoside triphosphate hydrolases"/>
    <property type="match status" value="1"/>
</dbReference>
<comment type="caution">
    <text evidence="4">The sequence shown here is derived from an EMBL/GenBank/DDBJ whole genome shotgun (WGS) entry which is preliminary data.</text>
</comment>
<feature type="repeat" description="ANK" evidence="3">
    <location>
        <begin position="617"/>
        <end position="649"/>
    </location>
</feature>
<feature type="repeat" description="ANK" evidence="3">
    <location>
        <begin position="361"/>
        <end position="393"/>
    </location>
</feature>
<dbReference type="InterPro" id="IPR001806">
    <property type="entry name" value="Small_GTPase"/>
</dbReference>
<dbReference type="GO" id="GO:0003924">
    <property type="term" value="F:GTPase activity"/>
    <property type="evidence" value="ECO:0007669"/>
    <property type="project" value="InterPro"/>
</dbReference>
<dbReference type="GO" id="GO:0016301">
    <property type="term" value="F:kinase activity"/>
    <property type="evidence" value="ECO:0007669"/>
    <property type="project" value="UniProtKB-KW"/>
</dbReference>
<keyword evidence="1" id="KW-0677">Repeat</keyword>
<dbReference type="Gene3D" id="1.25.40.20">
    <property type="entry name" value="Ankyrin repeat-containing domain"/>
    <property type="match status" value="5"/>
</dbReference>
<organism evidence="4 5">
    <name type="scientific">Anaeramoeba ignava</name>
    <name type="common">Anaerobic marine amoeba</name>
    <dbReference type="NCBI Taxonomy" id="1746090"/>
    <lineage>
        <taxon>Eukaryota</taxon>
        <taxon>Metamonada</taxon>
        <taxon>Anaeramoebidae</taxon>
        <taxon>Anaeramoeba</taxon>
    </lineage>
</organism>
<dbReference type="AlphaFoldDB" id="A0A9Q0R9X7"/>
<dbReference type="PROSITE" id="PS50297">
    <property type="entry name" value="ANK_REP_REGION"/>
    <property type="match status" value="10"/>
</dbReference>
<feature type="repeat" description="ANK" evidence="3">
    <location>
        <begin position="199"/>
        <end position="231"/>
    </location>
</feature>
<evidence type="ECO:0000313" key="4">
    <source>
        <dbReference type="EMBL" id="KAJ5071893.1"/>
    </source>
</evidence>
<dbReference type="SMART" id="SM00175">
    <property type="entry name" value="RAB"/>
    <property type="match status" value="1"/>
</dbReference>
<dbReference type="PANTHER" id="PTHR24171">
    <property type="entry name" value="ANKYRIN REPEAT DOMAIN-CONTAINING PROTEIN 39-RELATED"/>
    <property type="match status" value="1"/>
</dbReference>
<dbReference type="PRINTS" id="PR00449">
    <property type="entry name" value="RASTRNSFRMNG"/>
</dbReference>
<keyword evidence="2 3" id="KW-0040">ANK repeat</keyword>
<feature type="repeat" description="ANK" evidence="3">
    <location>
        <begin position="234"/>
        <end position="266"/>
    </location>
</feature>
<sequence>MNFDFELKLVLVGEENVGISSFIHSFIEPNKKKKRLPLGMTKNKIIEVQGRKVNVKVLYYDFLVQFDIGIVKNIDGLIVVYDVTSEKSFKSSARFLPSITGDRKKQFDKFLIANKVDLTDQRAVFEEEGKNFARTNNMIYIETIAKNPEIVNQSFVLIVSKILERKKGWSLLHLYTENNDLSSIKKCIDKKMNINQTNDGTTALLIASFYGFKKVIRYLLKKKASPNIANNQVNGLTPLLVSCQKHYDDIVKLLLKFKANPNSSTNGLTPLFVSLDSPTIVELLLANKADFREQNKGITPLIHSTIKGYTETVRILLNICIQTNTISEANTALIYATKYRQISVLKLLLSETDIDPNYQDRKNSALHYAALNGFDKIVENLLERGANINIKNHGDTPLIIACNFGHKRVVKKLLARGANVNQANNGNTPLLTACIRGFPDIAEELLKKEAIVDFPNYGFTALHAVSMLGDLNMLKLLIEYKADVNKQNMGDTTLAIAARNGHFDIVEILIEHKAFIDHKNAGETPLFLACRHGYQEIVHFLLESYADVETQTVYETPLHVACFQNKEEIVAKLLLHLASVHTKNIGQNALHIASIHGNLSVIKILIKYLSDIDETDSGYTALHLAVLNQHFECSEILINAGAGIEAKTHGSTPLHIASGIKNIAIVKQLLDLGAFINSYDKKMTPLHIAAQIGDIEVVTLLLQKGAFVDFKNLNQTPLNLASSFEFFEICQHLLNSYAESQIESKGFDSIKIGLIIDNKDLLNLFKTVEKNSDEHKIIVACKNDNLSELKKRQDLIPDCEERGLNLLLISVLYQSFKCFKFLIKKDLIKHESIVNNNFICGSNQ</sequence>
<dbReference type="PROSITE" id="PS51421">
    <property type="entry name" value="RAS"/>
    <property type="match status" value="1"/>
</dbReference>
<dbReference type="PROSITE" id="PS50088">
    <property type="entry name" value="ANK_REPEAT"/>
    <property type="match status" value="12"/>
</dbReference>
<dbReference type="PROSITE" id="PS51419">
    <property type="entry name" value="RAB"/>
    <property type="match status" value="1"/>
</dbReference>
<keyword evidence="4" id="KW-0418">Kinase</keyword>
<gene>
    <name evidence="4" type="ORF">M0811_09792</name>
</gene>
<feature type="repeat" description="ANK" evidence="3">
    <location>
        <begin position="457"/>
        <end position="489"/>
    </location>
</feature>
<dbReference type="Proteomes" id="UP001149090">
    <property type="component" value="Unassembled WGS sequence"/>
</dbReference>
<keyword evidence="4" id="KW-0808">Transferase</keyword>
<feature type="repeat" description="ANK" evidence="3">
    <location>
        <begin position="681"/>
        <end position="713"/>
    </location>
</feature>
<dbReference type="SMART" id="SM00173">
    <property type="entry name" value="RAS"/>
    <property type="match status" value="1"/>
</dbReference>
<dbReference type="Pfam" id="PF12796">
    <property type="entry name" value="Ank_2"/>
    <property type="match status" value="5"/>
</dbReference>
<evidence type="ECO:0000256" key="2">
    <source>
        <dbReference type="ARBA" id="ARBA00023043"/>
    </source>
</evidence>
<accession>A0A9Q0R9X7</accession>
<dbReference type="Pfam" id="PF00071">
    <property type="entry name" value="Ras"/>
    <property type="match status" value="1"/>
</dbReference>
<dbReference type="Pfam" id="PF00023">
    <property type="entry name" value="Ank"/>
    <property type="match status" value="3"/>
</dbReference>
<name>A0A9Q0R9X7_ANAIG</name>
<feature type="repeat" description="ANK" evidence="3">
    <location>
        <begin position="425"/>
        <end position="457"/>
    </location>
</feature>
<feature type="repeat" description="ANK" evidence="3">
    <location>
        <begin position="585"/>
        <end position="617"/>
    </location>
</feature>
<dbReference type="InterPro" id="IPR027417">
    <property type="entry name" value="P-loop_NTPase"/>
</dbReference>
<evidence type="ECO:0000256" key="3">
    <source>
        <dbReference type="PROSITE-ProRule" id="PRU00023"/>
    </source>
</evidence>
<dbReference type="EMBL" id="JAPDFW010000084">
    <property type="protein sequence ID" value="KAJ5071893.1"/>
    <property type="molecule type" value="Genomic_DNA"/>
</dbReference>
<dbReference type="OrthoDB" id="194358at2759"/>
<protein>
    <submittedName>
        <fullName evidence="4">Ankyrin repeat and protein kinase domain-containing protein</fullName>
    </submittedName>
</protein>
<evidence type="ECO:0000256" key="1">
    <source>
        <dbReference type="ARBA" id="ARBA00022737"/>
    </source>
</evidence>
<proteinExistence type="predicted"/>
<feature type="repeat" description="ANK" evidence="3">
    <location>
        <begin position="649"/>
        <end position="681"/>
    </location>
</feature>
<evidence type="ECO:0000313" key="5">
    <source>
        <dbReference type="Proteomes" id="UP001149090"/>
    </source>
</evidence>
<dbReference type="SUPFAM" id="SSF48403">
    <property type="entry name" value="Ankyrin repeat"/>
    <property type="match status" value="2"/>
</dbReference>
<feature type="repeat" description="ANK" evidence="3">
    <location>
        <begin position="521"/>
        <end position="553"/>
    </location>
</feature>